<proteinExistence type="predicted"/>
<protein>
    <recommendedName>
        <fullName evidence="5">Secreted protein</fullName>
    </recommendedName>
</protein>
<dbReference type="EMBL" id="JBHLUD010000011">
    <property type="protein sequence ID" value="MFC0546218.1"/>
    <property type="molecule type" value="Genomic_DNA"/>
</dbReference>
<dbReference type="Proteomes" id="UP001589810">
    <property type="component" value="Unassembled WGS sequence"/>
</dbReference>
<evidence type="ECO:0000313" key="3">
    <source>
        <dbReference type="EMBL" id="MFC0546218.1"/>
    </source>
</evidence>
<accession>A0ABV6N0V8</accession>
<keyword evidence="4" id="KW-1185">Reference proteome</keyword>
<evidence type="ECO:0000256" key="2">
    <source>
        <dbReference type="SAM" id="SignalP"/>
    </source>
</evidence>
<feature type="chain" id="PRO_5045258267" description="Secreted protein" evidence="2">
    <location>
        <begin position="29"/>
        <end position="173"/>
    </location>
</feature>
<feature type="signal peptide" evidence="2">
    <location>
        <begin position="1"/>
        <end position="28"/>
    </location>
</feature>
<organism evidence="3 4">
    <name type="scientific">Kutzneria chonburiensis</name>
    <dbReference type="NCBI Taxonomy" id="1483604"/>
    <lineage>
        <taxon>Bacteria</taxon>
        <taxon>Bacillati</taxon>
        <taxon>Actinomycetota</taxon>
        <taxon>Actinomycetes</taxon>
        <taxon>Pseudonocardiales</taxon>
        <taxon>Pseudonocardiaceae</taxon>
        <taxon>Kutzneria</taxon>
    </lineage>
</organism>
<reference evidence="3 4" key="1">
    <citation type="submission" date="2024-09" db="EMBL/GenBank/DDBJ databases">
        <authorList>
            <person name="Sun Q."/>
            <person name="Mori K."/>
        </authorList>
    </citation>
    <scope>NUCLEOTIDE SEQUENCE [LARGE SCALE GENOMIC DNA]</scope>
    <source>
        <strain evidence="3 4">TBRC 1432</strain>
    </source>
</reference>
<gene>
    <name evidence="3" type="ORF">ACFFH7_32210</name>
</gene>
<feature type="region of interest" description="Disordered" evidence="1">
    <location>
        <begin position="140"/>
        <end position="173"/>
    </location>
</feature>
<sequence length="173" mass="17406">MERTFRSVLLVTALAAAAAAGGVATAFADGGTDQPPSAVEDFSYPGADKILADTGVKLISGDGHILFADCATPRTGDLGLLVVHSSQAIGMKHDGVVCFQVLATTGTVQMQIPSVFEIRGDGYAPGAGHKVKARLTTDAGAQSTVDVNPNSSTPVGQGTGSAPTALLQLTANP</sequence>
<comment type="caution">
    <text evidence="3">The sequence shown here is derived from an EMBL/GenBank/DDBJ whole genome shotgun (WGS) entry which is preliminary data.</text>
</comment>
<dbReference type="RefSeq" id="WP_273943226.1">
    <property type="nucleotide sequence ID" value="NZ_CP097263.1"/>
</dbReference>
<evidence type="ECO:0008006" key="5">
    <source>
        <dbReference type="Google" id="ProtNLM"/>
    </source>
</evidence>
<evidence type="ECO:0000256" key="1">
    <source>
        <dbReference type="SAM" id="MobiDB-lite"/>
    </source>
</evidence>
<name>A0ABV6N0V8_9PSEU</name>
<keyword evidence="2" id="KW-0732">Signal</keyword>
<evidence type="ECO:0000313" key="4">
    <source>
        <dbReference type="Proteomes" id="UP001589810"/>
    </source>
</evidence>